<name>A0A8H3WZE4_GIGMA</name>
<proteinExistence type="predicted"/>
<accession>A0A8H3WZE4</accession>
<evidence type="ECO:0000256" key="1">
    <source>
        <dbReference type="SAM" id="MobiDB-lite"/>
    </source>
</evidence>
<comment type="caution">
    <text evidence="2">The sequence shown here is derived from an EMBL/GenBank/DDBJ whole genome shotgun (WGS) entry which is preliminary data.</text>
</comment>
<evidence type="ECO:0000313" key="3">
    <source>
        <dbReference type="Proteomes" id="UP000439903"/>
    </source>
</evidence>
<keyword evidence="3" id="KW-1185">Reference proteome</keyword>
<organism evidence="2 3">
    <name type="scientific">Gigaspora margarita</name>
    <dbReference type="NCBI Taxonomy" id="4874"/>
    <lineage>
        <taxon>Eukaryota</taxon>
        <taxon>Fungi</taxon>
        <taxon>Fungi incertae sedis</taxon>
        <taxon>Mucoromycota</taxon>
        <taxon>Glomeromycotina</taxon>
        <taxon>Glomeromycetes</taxon>
        <taxon>Diversisporales</taxon>
        <taxon>Gigasporaceae</taxon>
        <taxon>Gigaspora</taxon>
    </lineage>
</organism>
<feature type="region of interest" description="Disordered" evidence="1">
    <location>
        <begin position="1"/>
        <end position="33"/>
    </location>
</feature>
<evidence type="ECO:0000313" key="2">
    <source>
        <dbReference type="EMBL" id="KAF0387219.1"/>
    </source>
</evidence>
<dbReference type="AlphaFoldDB" id="A0A8H3WZE4"/>
<dbReference type="Proteomes" id="UP000439903">
    <property type="component" value="Unassembled WGS sequence"/>
</dbReference>
<dbReference type="OrthoDB" id="2354808at2759"/>
<feature type="compositionally biased region" description="Polar residues" evidence="1">
    <location>
        <begin position="1"/>
        <end position="23"/>
    </location>
</feature>
<gene>
    <name evidence="2" type="ORF">F8M41_011262</name>
</gene>
<sequence>MNQSANQTISAQLQNNGQQQRSHNLGGPQNAGGLLQRTLNIRTRSLRPQNTVNIFADDFIDVRRYTDLVEGIDLSIRTQDIENQSSQGAQFSTLLISGYSFP</sequence>
<protein>
    <submittedName>
        <fullName evidence="2">Uncharacterized protein</fullName>
    </submittedName>
</protein>
<dbReference type="EMBL" id="WTPW01002307">
    <property type="protein sequence ID" value="KAF0387219.1"/>
    <property type="molecule type" value="Genomic_DNA"/>
</dbReference>
<reference evidence="2 3" key="1">
    <citation type="journal article" date="2019" name="Environ. Microbiol.">
        <title>At the nexus of three kingdoms: the genome of the mycorrhizal fungus Gigaspora margarita provides insights into plant, endobacterial and fungal interactions.</title>
        <authorList>
            <person name="Venice F."/>
            <person name="Ghignone S."/>
            <person name="Salvioli di Fossalunga A."/>
            <person name="Amselem J."/>
            <person name="Novero M."/>
            <person name="Xianan X."/>
            <person name="Sedzielewska Toro K."/>
            <person name="Morin E."/>
            <person name="Lipzen A."/>
            <person name="Grigoriev I.V."/>
            <person name="Henrissat B."/>
            <person name="Martin F.M."/>
            <person name="Bonfante P."/>
        </authorList>
    </citation>
    <scope>NUCLEOTIDE SEQUENCE [LARGE SCALE GENOMIC DNA]</scope>
    <source>
        <strain evidence="2 3">BEG34</strain>
    </source>
</reference>